<accession>A0A8E0KJT2</accession>
<organism evidence="1 2">
    <name type="scientific">Brevundimonas abyssalis TAR-001</name>
    <dbReference type="NCBI Taxonomy" id="1391729"/>
    <lineage>
        <taxon>Bacteria</taxon>
        <taxon>Pseudomonadati</taxon>
        <taxon>Pseudomonadota</taxon>
        <taxon>Alphaproteobacteria</taxon>
        <taxon>Caulobacterales</taxon>
        <taxon>Caulobacteraceae</taxon>
        <taxon>Brevundimonas</taxon>
    </lineage>
</organism>
<dbReference type="InterPro" id="IPR008775">
    <property type="entry name" value="Phytyl_CoA_dOase-like"/>
</dbReference>
<reference evidence="2" key="1">
    <citation type="journal article" date="2013" name="Genome Announc.">
        <title>Draft Genome Sequence of the Dimorphic Prosthecate Bacterium Brevundimonas abyssalis TAR-001T.</title>
        <authorList>
            <person name="Tsubouchi T."/>
            <person name="Nishi S."/>
            <person name="Usui K."/>
            <person name="Shimane Y."/>
            <person name="Takaki Y."/>
            <person name="Maruyama T."/>
            <person name="Hatada Y."/>
        </authorList>
    </citation>
    <scope>NUCLEOTIDE SEQUENCE [LARGE SCALE GENOMIC DNA]</scope>
    <source>
        <strain evidence="2">TAR-001</strain>
    </source>
</reference>
<comment type="caution">
    <text evidence="1">The sequence shown here is derived from an EMBL/GenBank/DDBJ whole genome shotgun (WGS) entry which is preliminary data.</text>
</comment>
<dbReference type="GO" id="GO:0016706">
    <property type="term" value="F:2-oxoglutarate-dependent dioxygenase activity"/>
    <property type="evidence" value="ECO:0007669"/>
    <property type="project" value="UniProtKB-ARBA"/>
</dbReference>
<protein>
    <recommendedName>
        <fullName evidence="3">Phytanoyl-CoA dioxygenase</fullName>
    </recommendedName>
</protein>
<gene>
    <name evidence="1" type="ORF">MBEBAB_0174</name>
</gene>
<dbReference type="Pfam" id="PF05721">
    <property type="entry name" value="PhyH"/>
    <property type="match status" value="1"/>
</dbReference>
<evidence type="ECO:0000313" key="1">
    <source>
        <dbReference type="EMBL" id="GAD57924.1"/>
    </source>
</evidence>
<evidence type="ECO:0000313" key="2">
    <source>
        <dbReference type="Proteomes" id="UP000016569"/>
    </source>
</evidence>
<evidence type="ECO:0008006" key="3">
    <source>
        <dbReference type="Google" id="ProtNLM"/>
    </source>
</evidence>
<dbReference type="EMBL" id="BATC01000002">
    <property type="protein sequence ID" value="GAD57924.1"/>
    <property type="molecule type" value="Genomic_DNA"/>
</dbReference>
<keyword evidence="2" id="KW-1185">Reference proteome</keyword>
<dbReference type="RefSeq" id="WP_021696020.1">
    <property type="nucleotide sequence ID" value="NZ_BATC01000002.1"/>
</dbReference>
<dbReference type="AlphaFoldDB" id="A0A8E0KJT2"/>
<dbReference type="OrthoDB" id="324927at2"/>
<dbReference type="SUPFAM" id="SSF51197">
    <property type="entry name" value="Clavaminate synthase-like"/>
    <property type="match status" value="1"/>
</dbReference>
<dbReference type="Gene3D" id="2.60.120.620">
    <property type="entry name" value="q2cbj1_9rhob like domain"/>
    <property type="match status" value="1"/>
</dbReference>
<dbReference type="Proteomes" id="UP000016569">
    <property type="component" value="Unassembled WGS sequence"/>
</dbReference>
<proteinExistence type="predicted"/>
<name>A0A8E0KJT2_9CAUL</name>
<sequence>MAFGDRILVQARNYSVQVEGLAAAELNRNLGEYLPPNYAVRKMADAYGGYARKRTNTNDEYLLLRQTFTETRSKSHQVFSSVIADHVPSEKYVLSRSMFQIEDQATTIRGAVRSLQKTGMWKAKFSIPPALVESLRDKVLTRMESIHGDKLTKILEGSPEAPPQIKSNFSWITSFSEMYEVAADPLLLTIVHQYMGVPPIFDVPVAFVNSNVPVSAKDLSDTAQLYHHDMYRLGFVKLFMYLTDVGPKDGPHAMIPGTHRERPDALWADGRHTDEKVAQHGLMDQEARITGPSGTLFLVDTSALHKGVHPEENYRVLAQVQYANSLFGHPIADAERPFTAARKSENPDVQAAGDLVKTYAEKVGVRFMQGMI</sequence>